<comment type="caution">
    <text evidence="1">The sequence shown here is derived from an EMBL/GenBank/DDBJ whole genome shotgun (WGS) entry which is preliminary data.</text>
</comment>
<gene>
    <name evidence="1" type="ORF">PSON_ATCC_30995.1.T0050291</name>
</gene>
<name>A0A8S1KDX6_9CILI</name>
<accession>A0A8S1KDX6</accession>
<sequence>MKKLPYSYQELNIFDNKYIIKQQLSSESFRIVFLPIHQITKEEMMTVKLEKEQQQTLDQQAYYMVSKESLNFIDLEVNNTTIQWQLKFQTKIQANMQKLRNNYQQKLVYNYQNTLQQQNQIYSQLRNRSKRFQNKKCYNGQNQICINLFN</sequence>
<proteinExistence type="predicted"/>
<keyword evidence="2" id="KW-1185">Reference proteome</keyword>
<evidence type="ECO:0000313" key="2">
    <source>
        <dbReference type="Proteomes" id="UP000692954"/>
    </source>
</evidence>
<dbReference type="EMBL" id="CAJJDN010000005">
    <property type="protein sequence ID" value="CAD8050982.1"/>
    <property type="molecule type" value="Genomic_DNA"/>
</dbReference>
<dbReference type="Proteomes" id="UP000692954">
    <property type="component" value="Unassembled WGS sequence"/>
</dbReference>
<reference evidence="1" key="1">
    <citation type="submission" date="2021-01" db="EMBL/GenBank/DDBJ databases">
        <authorList>
            <consortium name="Genoscope - CEA"/>
            <person name="William W."/>
        </authorList>
    </citation>
    <scope>NUCLEOTIDE SEQUENCE</scope>
</reference>
<organism evidence="1 2">
    <name type="scientific">Paramecium sonneborni</name>
    <dbReference type="NCBI Taxonomy" id="65129"/>
    <lineage>
        <taxon>Eukaryota</taxon>
        <taxon>Sar</taxon>
        <taxon>Alveolata</taxon>
        <taxon>Ciliophora</taxon>
        <taxon>Intramacronucleata</taxon>
        <taxon>Oligohymenophorea</taxon>
        <taxon>Peniculida</taxon>
        <taxon>Parameciidae</taxon>
        <taxon>Paramecium</taxon>
    </lineage>
</organism>
<evidence type="ECO:0000313" key="1">
    <source>
        <dbReference type="EMBL" id="CAD8050982.1"/>
    </source>
</evidence>
<protein>
    <submittedName>
        <fullName evidence="1">Uncharacterized protein</fullName>
    </submittedName>
</protein>
<dbReference type="AlphaFoldDB" id="A0A8S1KDX6"/>